<dbReference type="RefSeq" id="WP_073601621.1">
    <property type="nucleotide sequence ID" value="NZ_MRCB01000048.1"/>
</dbReference>
<dbReference type="Gene3D" id="3.30.70.1320">
    <property type="entry name" value="Multidrug efflux transporter AcrB pore domain like"/>
    <property type="match status" value="1"/>
</dbReference>
<keyword evidence="3" id="KW-0813">Transport</keyword>
<evidence type="ECO:0000256" key="3">
    <source>
        <dbReference type="ARBA" id="ARBA00022448"/>
    </source>
</evidence>
<dbReference type="Gene3D" id="3.30.70.1430">
    <property type="entry name" value="Multidrug efflux transporter AcrB pore domain"/>
    <property type="match status" value="2"/>
</dbReference>
<evidence type="ECO:0000313" key="11">
    <source>
        <dbReference type="EMBL" id="OKH18671.1"/>
    </source>
</evidence>
<dbReference type="SUPFAM" id="SSF82866">
    <property type="entry name" value="Multidrug efflux transporter AcrB transmembrane domain"/>
    <property type="match status" value="2"/>
</dbReference>
<dbReference type="PANTHER" id="PTHR32063">
    <property type="match status" value="1"/>
</dbReference>
<accession>A0A1U7H7S2</accession>
<organism evidence="11 12">
    <name type="scientific">Hydrococcus rivularis NIES-593</name>
    <dbReference type="NCBI Taxonomy" id="1921803"/>
    <lineage>
        <taxon>Bacteria</taxon>
        <taxon>Bacillati</taxon>
        <taxon>Cyanobacteriota</taxon>
        <taxon>Cyanophyceae</taxon>
        <taxon>Pleurocapsales</taxon>
        <taxon>Hydrococcaceae</taxon>
        <taxon>Hydrococcus</taxon>
    </lineage>
</organism>
<dbReference type="SUPFAM" id="SSF82693">
    <property type="entry name" value="Multidrug efflux transporter AcrB pore domain, PN1, PN2, PC1 and PC2 subdomains"/>
    <property type="match status" value="2"/>
</dbReference>
<dbReference type="PRINTS" id="PR00702">
    <property type="entry name" value="ACRIFLAVINRP"/>
</dbReference>
<evidence type="ECO:0000256" key="10">
    <source>
        <dbReference type="SAM" id="Phobius"/>
    </source>
</evidence>
<comment type="subcellular location">
    <subcellularLocation>
        <location evidence="1">Cell inner membrane</location>
        <topology evidence="1">Multi-pass membrane protein</topology>
    </subcellularLocation>
</comment>
<dbReference type="SUPFAM" id="SSF82714">
    <property type="entry name" value="Multidrug efflux transporter AcrB TolC docking domain, DN and DC subdomains"/>
    <property type="match status" value="2"/>
</dbReference>
<dbReference type="Proteomes" id="UP000186868">
    <property type="component" value="Unassembled WGS sequence"/>
</dbReference>
<dbReference type="GO" id="GO:0009636">
    <property type="term" value="P:response to toxic substance"/>
    <property type="evidence" value="ECO:0007669"/>
    <property type="project" value="UniProtKB-ARBA"/>
</dbReference>
<evidence type="ECO:0000256" key="1">
    <source>
        <dbReference type="ARBA" id="ARBA00004429"/>
    </source>
</evidence>
<feature type="transmembrane region" description="Helical" evidence="10">
    <location>
        <begin position="910"/>
        <end position="931"/>
    </location>
</feature>
<reference evidence="11 12" key="1">
    <citation type="submission" date="2016-11" db="EMBL/GenBank/DDBJ databases">
        <title>Draft Genome Sequences of Nine Cyanobacterial Strains from Diverse Habitats.</title>
        <authorList>
            <person name="Zhu T."/>
            <person name="Hou S."/>
            <person name="Lu X."/>
            <person name="Hess W.R."/>
        </authorList>
    </citation>
    <scope>NUCLEOTIDE SEQUENCE [LARGE SCALE GENOMIC DNA]</scope>
    <source>
        <strain evidence="11 12">NIES-593</strain>
    </source>
</reference>
<sequence>MLFSISTPFIKRPVLTTVCTIVIILVGAISIPLLPIAKLPQIAPTQVQVTATNIGADARTTEETVTTIIEREINGVEDMRYMSSNTSNNGVTNITVTFPTEVDRNIAQVNVQNRVAQAEAELPEVVRQTGVTINKASPNILIAMAFYSEKNENGEYIYDTSFISNYVDLYVLDEIRRIKGVGRAQIVGERKYAMRIWLDPDKLAARGLSAQDVVDAVQEQNIQVGAGKIGQQPAPDEQQYEIPLRAVGRIKNVEEAENLVIQVGDNGTLIRLKDVGRAELGAESYDTDVIWNGSPAIGLPVYQLPGSNALDTASAIKAKLAELSKQFPAGMKGEVGFDPTLFVTSSIQEVVLALVQAIALVVLIIFVFLQDWRTTLIPAIAIPVALIGAMAFLLMFGFELNQLTLFGCVLATGLVVDDGIVVVEAIAKKIEHGMRPMQAALDSMEELFGAVIATSIVLMAVFIPVSFFPGSTGIVYRQFALTIAFAIALSTFNAITFSPSMSAVLLRPRQEAQGPLGAFFRLFNRFFEWVNRQYRRFIEFLTRIKMLVVGVFVAGLVITIGIYQIVPSGFVPEEDQGYFIIIGQAPAGVSLNYTAAQAEQIDKLMSGIEGIRGRFCLAGFGFDGNGSDKLICFAPLKPWDERPGAENSVYGLLAQANQKLGSLTGMLAFAVNAPPVDGLGQSGGFEFELQNRQLLPMEALIDNAQKLVAAANQRPEFKSSSPRPLVFTTFTSNTPQMEISIDRSQAKALNVEIDEIFETLRTYLGSNYVNDFILGQRQYRVYVQADREFRSNPDDISRLYVRSRDGNMVQLSNVVNINEFTYPPTVTHYNIYPSIEIQGAPAPGYSTGQAIAAMEEVAAQVLQPGFGFEWTGTALEEKSSGGAAPIIFGLGFVMVFLVLAAQYESYIDPAIIMLTVPLAVLGALGGIWFRANIFQAGGLWPVVNNNIYCQVGLVMLIGMASKNAILIVEFANQSRELGMSITQAALYAAEQRFRPILMTAISTLVGFMPLVTAKGAGSLARWSLGTAVFGGMLVATFLSLLFAPILYIVIKNLEETFLKGGGPGKPRPSRRTETMLPPSSEEETVPTFRASGQNE</sequence>
<feature type="transmembrane region" description="Helical" evidence="10">
    <location>
        <begin position="474"/>
        <end position="497"/>
    </location>
</feature>
<evidence type="ECO:0000256" key="9">
    <source>
        <dbReference type="SAM" id="MobiDB-lite"/>
    </source>
</evidence>
<dbReference type="EMBL" id="MRCB01000048">
    <property type="protein sequence ID" value="OKH18671.1"/>
    <property type="molecule type" value="Genomic_DNA"/>
</dbReference>
<feature type="region of interest" description="Disordered" evidence="9">
    <location>
        <begin position="1060"/>
        <end position="1095"/>
    </location>
</feature>
<gene>
    <name evidence="11" type="ORF">NIES593_21935</name>
</gene>
<dbReference type="Gene3D" id="1.20.1640.10">
    <property type="entry name" value="Multidrug efflux transporter AcrB transmembrane domain"/>
    <property type="match status" value="2"/>
</dbReference>
<feature type="transmembrane region" description="Helical" evidence="10">
    <location>
        <begin position="12"/>
        <end position="34"/>
    </location>
</feature>
<feature type="transmembrane region" description="Helical" evidence="10">
    <location>
        <begin position="993"/>
        <end position="1012"/>
    </location>
</feature>
<feature type="transmembrane region" description="Helical" evidence="10">
    <location>
        <begin position="544"/>
        <end position="566"/>
    </location>
</feature>
<dbReference type="InterPro" id="IPR004764">
    <property type="entry name" value="MdtF-like"/>
</dbReference>
<keyword evidence="4" id="KW-1003">Cell membrane</keyword>
<dbReference type="OrthoDB" id="9791035at2"/>
<dbReference type="PANTHER" id="PTHR32063:SF11">
    <property type="entry name" value="CATION OR DRUG EFFLUX SYSTEM PROTEIN"/>
    <property type="match status" value="1"/>
</dbReference>
<keyword evidence="12" id="KW-1185">Reference proteome</keyword>
<proteinExistence type="inferred from homology"/>
<dbReference type="InterPro" id="IPR027463">
    <property type="entry name" value="AcrB_DN_DC_subdom"/>
</dbReference>
<dbReference type="Pfam" id="PF00873">
    <property type="entry name" value="ACR_tran"/>
    <property type="match status" value="1"/>
</dbReference>
<dbReference type="GO" id="GO:0005886">
    <property type="term" value="C:plasma membrane"/>
    <property type="evidence" value="ECO:0007669"/>
    <property type="project" value="UniProtKB-SubCell"/>
</dbReference>
<evidence type="ECO:0000313" key="12">
    <source>
        <dbReference type="Proteomes" id="UP000186868"/>
    </source>
</evidence>
<comment type="similarity">
    <text evidence="2">Belongs to the resistance-nodulation-cell division (RND) (TC 2.A.6) family.</text>
</comment>
<feature type="transmembrane region" description="Helical" evidence="10">
    <location>
        <begin position="376"/>
        <end position="398"/>
    </location>
</feature>
<feature type="transmembrane region" description="Helical" evidence="10">
    <location>
        <begin position="447"/>
        <end position="468"/>
    </location>
</feature>
<keyword evidence="5" id="KW-0997">Cell inner membrane</keyword>
<feature type="transmembrane region" description="Helical" evidence="10">
    <location>
        <begin position="350"/>
        <end position="369"/>
    </location>
</feature>
<dbReference type="Gene3D" id="3.30.70.1440">
    <property type="entry name" value="Multidrug efflux transporter AcrB pore domain"/>
    <property type="match status" value="1"/>
</dbReference>
<dbReference type="GO" id="GO:0042910">
    <property type="term" value="F:xenobiotic transmembrane transporter activity"/>
    <property type="evidence" value="ECO:0007669"/>
    <property type="project" value="TreeGrafter"/>
</dbReference>
<feature type="transmembrane region" description="Helical" evidence="10">
    <location>
        <begin position="1024"/>
        <end position="1050"/>
    </location>
</feature>
<dbReference type="FunFam" id="1.20.1640.10:FF:000001">
    <property type="entry name" value="Efflux pump membrane transporter"/>
    <property type="match status" value="1"/>
</dbReference>
<evidence type="ECO:0000256" key="2">
    <source>
        <dbReference type="ARBA" id="ARBA00010942"/>
    </source>
</evidence>
<dbReference type="Gene3D" id="3.30.2090.10">
    <property type="entry name" value="Multidrug efflux transporter AcrB TolC docking domain, DN and DC subdomains"/>
    <property type="match status" value="2"/>
</dbReference>
<dbReference type="NCBIfam" id="TIGR00915">
    <property type="entry name" value="2A0602"/>
    <property type="match status" value="1"/>
</dbReference>
<dbReference type="InterPro" id="IPR001036">
    <property type="entry name" value="Acrflvin-R"/>
</dbReference>
<evidence type="ECO:0000256" key="5">
    <source>
        <dbReference type="ARBA" id="ARBA00022519"/>
    </source>
</evidence>
<feature type="transmembrane region" description="Helical" evidence="10">
    <location>
        <begin position="883"/>
        <end position="903"/>
    </location>
</feature>
<name>A0A1U7H7S2_9CYAN</name>
<evidence type="ECO:0000256" key="4">
    <source>
        <dbReference type="ARBA" id="ARBA00022475"/>
    </source>
</evidence>
<keyword evidence="6 10" id="KW-0812">Transmembrane</keyword>
<comment type="caution">
    <text evidence="11">The sequence shown here is derived from an EMBL/GenBank/DDBJ whole genome shotgun (WGS) entry which is preliminary data.</text>
</comment>
<evidence type="ECO:0000256" key="6">
    <source>
        <dbReference type="ARBA" id="ARBA00022692"/>
    </source>
</evidence>
<evidence type="ECO:0000256" key="8">
    <source>
        <dbReference type="ARBA" id="ARBA00023136"/>
    </source>
</evidence>
<dbReference type="AlphaFoldDB" id="A0A1U7H7S2"/>
<dbReference type="GO" id="GO:0015562">
    <property type="term" value="F:efflux transmembrane transporter activity"/>
    <property type="evidence" value="ECO:0007669"/>
    <property type="project" value="InterPro"/>
</dbReference>
<keyword evidence="8 10" id="KW-0472">Membrane</keyword>
<feature type="transmembrane region" description="Helical" evidence="10">
    <location>
        <begin position="404"/>
        <end position="427"/>
    </location>
</feature>
<dbReference type="STRING" id="1921803.NIES593_21935"/>
<keyword evidence="7 10" id="KW-1133">Transmembrane helix</keyword>
<protein>
    <submittedName>
        <fullName evidence="11">RND transporter</fullName>
    </submittedName>
</protein>
<evidence type="ECO:0000256" key="7">
    <source>
        <dbReference type="ARBA" id="ARBA00022989"/>
    </source>
</evidence>